<evidence type="ECO:0000313" key="1">
    <source>
        <dbReference type="EMBL" id="CAG8820114.1"/>
    </source>
</evidence>
<gene>
    <name evidence="1" type="ORF">RFULGI_LOCUS19563</name>
</gene>
<dbReference type="AlphaFoldDB" id="A0A9N9PIM4"/>
<evidence type="ECO:0000313" key="2">
    <source>
        <dbReference type="Proteomes" id="UP000789396"/>
    </source>
</evidence>
<name>A0A9N9PIM4_9GLOM</name>
<accession>A0A9N9PIM4</accession>
<keyword evidence="2" id="KW-1185">Reference proteome</keyword>
<sequence length="65" mass="7276">QPCGGTIITGQFRDGLVDPEMNCYTFKVQSAKGELRDITKDLHVKFVKDGTEPFNTKINDLNLDC</sequence>
<feature type="non-terminal residue" evidence="1">
    <location>
        <position position="65"/>
    </location>
</feature>
<comment type="caution">
    <text evidence="1">The sequence shown here is derived from an EMBL/GenBank/DDBJ whole genome shotgun (WGS) entry which is preliminary data.</text>
</comment>
<dbReference type="EMBL" id="CAJVPZ010098498">
    <property type="protein sequence ID" value="CAG8820114.1"/>
    <property type="molecule type" value="Genomic_DNA"/>
</dbReference>
<reference evidence="1" key="1">
    <citation type="submission" date="2021-06" db="EMBL/GenBank/DDBJ databases">
        <authorList>
            <person name="Kallberg Y."/>
            <person name="Tangrot J."/>
            <person name="Rosling A."/>
        </authorList>
    </citation>
    <scope>NUCLEOTIDE SEQUENCE</scope>
    <source>
        <strain evidence="1">IN212</strain>
    </source>
</reference>
<proteinExistence type="predicted"/>
<feature type="non-terminal residue" evidence="1">
    <location>
        <position position="1"/>
    </location>
</feature>
<dbReference type="OrthoDB" id="2426002at2759"/>
<dbReference type="Proteomes" id="UP000789396">
    <property type="component" value="Unassembled WGS sequence"/>
</dbReference>
<protein>
    <submittedName>
        <fullName evidence="1">646_t:CDS:1</fullName>
    </submittedName>
</protein>
<organism evidence="1 2">
    <name type="scientific">Racocetra fulgida</name>
    <dbReference type="NCBI Taxonomy" id="60492"/>
    <lineage>
        <taxon>Eukaryota</taxon>
        <taxon>Fungi</taxon>
        <taxon>Fungi incertae sedis</taxon>
        <taxon>Mucoromycota</taxon>
        <taxon>Glomeromycotina</taxon>
        <taxon>Glomeromycetes</taxon>
        <taxon>Diversisporales</taxon>
        <taxon>Gigasporaceae</taxon>
        <taxon>Racocetra</taxon>
    </lineage>
</organism>